<comment type="caution">
    <text evidence="4">The sequence shown here is derived from an EMBL/GenBank/DDBJ whole genome shotgun (WGS) entry which is preliminary data.</text>
</comment>
<dbReference type="SUPFAM" id="SSF52799">
    <property type="entry name" value="(Phosphotyrosine protein) phosphatases II"/>
    <property type="match status" value="2"/>
</dbReference>
<dbReference type="Gene3D" id="2.170.300.10">
    <property type="entry name" value="Tie2 ligand-binding domain superfamily"/>
    <property type="match status" value="4"/>
</dbReference>
<evidence type="ECO:0000256" key="1">
    <source>
        <dbReference type="SAM" id="MobiDB-lite"/>
    </source>
</evidence>
<feature type="domain" description="Tyrosine specific protein phosphatases" evidence="3">
    <location>
        <begin position="990"/>
        <end position="1039"/>
    </location>
</feature>
<feature type="domain" description="Tyrosine-protein phosphatase" evidence="2">
    <location>
        <begin position="1070"/>
        <end position="1322"/>
    </location>
</feature>
<dbReference type="InterPro" id="IPR029021">
    <property type="entry name" value="Prot-tyrosine_phosphatase-like"/>
</dbReference>
<accession>A0A8S3PVS8</accession>
<dbReference type="Gene3D" id="2.60.120.260">
    <property type="entry name" value="Galactose-binding domain-like"/>
    <property type="match status" value="1"/>
</dbReference>
<proteinExistence type="predicted"/>
<keyword evidence="5" id="KW-1185">Reference proteome</keyword>
<feature type="domain" description="Tyrosine specific protein phosphatases" evidence="3">
    <location>
        <begin position="1239"/>
        <end position="1313"/>
    </location>
</feature>
<evidence type="ECO:0000259" key="3">
    <source>
        <dbReference type="PROSITE" id="PS50056"/>
    </source>
</evidence>
<sequence>MVETDLGYSAYIHRIVIYYRKNRPDRLKGYHLYISNSFKENNPNSGHECFHYPMSTNNPTIIQNKTCDWTGRYIVYYNKRDDLKAFVELCEVEVFGCYVGRYGSQCKSRCPVNCNNGTCSIWDGSCASCKEGFKEIDVIKVLQNPGLKWRICDKGTYGINCSTSCTNCKNQSCDHRTGECPTEAGCKAGFHGSKCSKGCSANTYSENCQLQCHCLNGITCNDVNGQCPEGLCDPGWRSNTCSQKCEVGTYGPNCQNTCDNCKYTECNQFNGTCTHGCSAGWKGPKCEISCEKGTYGPNCQDTCDNCKDTECNQFNGTCTDGCSAGWKGSKCDMSMLNIYKSLSVDLSSENPVYYEDQVHMTAEIYYIYSFKSVLKTIFELKVAHKCKNGTYGPNCQDTCDNCQETECNQFNGTCTRGCSAGWKGPKCEIRCENGTYGPNCQDTCDNCKDTECNQFNGTCTDGCSAGLKGSKCDMKCENGTYGPNCQDTRDNCKETECNEFNGTCTDGCSAGWKGPKCEITIAETSRDHRTGICPIDGGCKVGYQGLKCITACYYGTYGTNCQETCDNCKDTECNQFNGTCTHGCSAGWMGPKCAISCSAETYGENCRYECHCFDGKPCDNRNGLCPDGLCDAGWKSNSCNQTCGKGTYGINCSESCRNCINESCDHFDGRCLTEGGCKAGYQGSKCSEGMKRANRTRKPRRGTQFSNELTGNPAYSNDTFESPQYAQVDKENQMSSKGIMVELGNVSTSEDSDTNDIRPDNLYLNTESTDADNLYSNTEAKNVFSEYNIAVGNLPSVAKMKRKNNAFKKEYAMLPKGLKFPHSEGEREENSKKNRYLTTFPYDHSRVQLDTYDANTDYINANYIKNYSKDKAYIATQGPKKNTLSDFWQMIWQENVDTIIMVTNLMEGDKKKCDQYWPESTHKKVVIGEFTLKMLEERENTVYIYRCIQLTCEHTDRIVHQFHFTKWPDHDVPDKTNLVNFYRKVKSSPNAGVGRTGTFLALDALYKHGNATGFVNIMEYTHMMRQDRMNMIQTVEQYATVYDILVEAFIVPQSAIPKQDFLNMLDSRLIEREYQKLQDLKPVIDANKFQAGKLKENVPKNAVQNLLPHDDYRPYLMSYGRSSNDYINAVKIQSFREGRNIFVTQYPLQNTIGDLWSLVYDNDCRTIVILDELSEDVIPSSTSHRFSNDNFIISRISSNALQDKVTISLRHKNKKEERPITVFVYNDWEDTNMIPNSTKTMIDFTEEISRTTREDNESKIVICRDGCTRCGIYVTLDLVLEKMEIDEEIDILQVARRIQTRRPQFLSNIEQFEFCYCALKELLSSQAVYANSGNLLSVYR</sequence>
<dbReference type="SMART" id="SM00181">
    <property type="entry name" value="EGF"/>
    <property type="match status" value="9"/>
</dbReference>
<dbReference type="InterPro" id="IPR008979">
    <property type="entry name" value="Galactose-bd-like_sf"/>
</dbReference>
<feature type="compositionally biased region" description="Polar residues" evidence="1">
    <location>
        <begin position="703"/>
        <end position="721"/>
    </location>
</feature>
<dbReference type="EMBL" id="CAJPWZ010000189">
    <property type="protein sequence ID" value="CAG2187876.1"/>
    <property type="molecule type" value="Genomic_DNA"/>
</dbReference>
<protein>
    <submittedName>
        <fullName evidence="4">Tyrosine-protein phosphatase non-receptor type 5,Receptor-type tyrosine-protein phosphatase eta</fullName>
    </submittedName>
</protein>
<dbReference type="SMART" id="SM00194">
    <property type="entry name" value="PTPc"/>
    <property type="match status" value="2"/>
</dbReference>
<dbReference type="Proteomes" id="UP000683360">
    <property type="component" value="Unassembled WGS sequence"/>
</dbReference>
<dbReference type="CDD" id="cd00047">
    <property type="entry name" value="PTPc"/>
    <property type="match status" value="2"/>
</dbReference>
<dbReference type="GO" id="GO:0004725">
    <property type="term" value="F:protein tyrosine phosphatase activity"/>
    <property type="evidence" value="ECO:0007669"/>
    <property type="project" value="InterPro"/>
</dbReference>
<evidence type="ECO:0000313" key="5">
    <source>
        <dbReference type="Proteomes" id="UP000683360"/>
    </source>
</evidence>
<reference evidence="4" key="1">
    <citation type="submission" date="2021-03" db="EMBL/GenBank/DDBJ databases">
        <authorList>
            <person name="Bekaert M."/>
        </authorList>
    </citation>
    <scope>NUCLEOTIDE SEQUENCE</scope>
</reference>
<dbReference type="InterPro" id="IPR000742">
    <property type="entry name" value="EGF"/>
</dbReference>
<dbReference type="PANTHER" id="PTHR19134:SF449">
    <property type="entry name" value="TYROSINE-PROTEIN PHOSPHATASE 1"/>
    <property type="match status" value="1"/>
</dbReference>
<evidence type="ECO:0000313" key="4">
    <source>
        <dbReference type="EMBL" id="CAG2187876.1"/>
    </source>
</evidence>
<dbReference type="SUPFAM" id="SSF49785">
    <property type="entry name" value="Galactose-binding domain-like"/>
    <property type="match status" value="1"/>
</dbReference>
<dbReference type="InterPro" id="IPR050348">
    <property type="entry name" value="Protein-Tyr_Phosphatase"/>
</dbReference>
<gene>
    <name evidence="4" type="ORF">MEDL_3329</name>
</gene>
<dbReference type="SMART" id="SM00404">
    <property type="entry name" value="PTPc_motif"/>
    <property type="match status" value="2"/>
</dbReference>
<dbReference type="PROSITE" id="PS50055">
    <property type="entry name" value="TYR_PHOSPHATASE_PTP"/>
    <property type="match status" value="2"/>
</dbReference>
<dbReference type="PRINTS" id="PR00700">
    <property type="entry name" value="PRTYPHPHTASE"/>
</dbReference>
<dbReference type="Gene3D" id="3.90.190.10">
    <property type="entry name" value="Protein tyrosine phosphatase superfamily"/>
    <property type="match status" value="2"/>
</dbReference>
<dbReference type="PANTHER" id="PTHR19134">
    <property type="entry name" value="RECEPTOR-TYPE TYROSINE-PROTEIN PHOSPHATASE"/>
    <property type="match status" value="1"/>
</dbReference>
<dbReference type="Pfam" id="PF00102">
    <property type="entry name" value="Y_phosphatase"/>
    <property type="match status" value="2"/>
</dbReference>
<dbReference type="OrthoDB" id="6131898at2759"/>
<dbReference type="InterPro" id="IPR000387">
    <property type="entry name" value="Tyr_Pase_dom"/>
</dbReference>
<feature type="domain" description="Tyrosine-protein phosphatase" evidence="2">
    <location>
        <begin position="807"/>
        <end position="1048"/>
    </location>
</feature>
<name>A0A8S3PVS8_MYTED</name>
<organism evidence="4 5">
    <name type="scientific">Mytilus edulis</name>
    <name type="common">Blue mussel</name>
    <dbReference type="NCBI Taxonomy" id="6550"/>
    <lineage>
        <taxon>Eukaryota</taxon>
        <taxon>Metazoa</taxon>
        <taxon>Spiralia</taxon>
        <taxon>Lophotrochozoa</taxon>
        <taxon>Mollusca</taxon>
        <taxon>Bivalvia</taxon>
        <taxon>Autobranchia</taxon>
        <taxon>Pteriomorphia</taxon>
        <taxon>Mytilida</taxon>
        <taxon>Mytiloidea</taxon>
        <taxon>Mytilidae</taxon>
        <taxon>Mytilinae</taxon>
        <taxon>Mytilus</taxon>
    </lineage>
</organism>
<dbReference type="PROSITE" id="PS50056">
    <property type="entry name" value="TYR_PHOSPHATASE_2"/>
    <property type="match status" value="2"/>
</dbReference>
<feature type="compositionally biased region" description="Basic residues" evidence="1">
    <location>
        <begin position="692"/>
        <end position="701"/>
    </location>
</feature>
<feature type="region of interest" description="Disordered" evidence="1">
    <location>
        <begin position="691"/>
        <end position="721"/>
    </location>
</feature>
<dbReference type="InterPro" id="IPR000242">
    <property type="entry name" value="PTP_cat"/>
</dbReference>
<dbReference type="InterPro" id="IPR003595">
    <property type="entry name" value="Tyr_Pase_cat"/>
</dbReference>
<evidence type="ECO:0000259" key="2">
    <source>
        <dbReference type="PROSITE" id="PS50055"/>
    </source>
</evidence>